<gene>
    <name evidence="9" type="primary">echA8_2</name>
    <name evidence="9" type="ORF">GCE9029_03399</name>
</gene>
<dbReference type="CDD" id="cd06558">
    <property type="entry name" value="crotonase-like"/>
    <property type="match status" value="1"/>
</dbReference>
<dbReference type="RefSeq" id="WP_062664974.1">
    <property type="nucleotide sequence ID" value="NZ_FIZX01000002.1"/>
</dbReference>
<evidence type="ECO:0000256" key="6">
    <source>
        <dbReference type="ARBA" id="ARBA00023239"/>
    </source>
</evidence>
<organism evidence="9 10">
    <name type="scientific">Grimontia celer</name>
    <dbReference type="NCBI Taxonomy" id="1796497"/>
    <lineage>
        <taxon>Bacteria</taxon>
        <taxon>Pseudomonadati</taxon>
        <taxon>Pseudomonadota</taxon>
        <taxon>Gammaproteobacteria</taxon>
        <taxon>Vibrionales</taxon>
        <taxon>Vibrionaceae</taxon>
        <taxon>Grimontia</taxon>
    </lineage>
</organism>
<comment type="function">
    <text evidence="1">Could possibly oxidize fatty acids using specific components.</text>
</comment>
<dbReference type="STRING" id="1796497.GCE9029_03399"/>
<dbReference type="GO" id="GO:0006635">
    <property type="term" value="P:fatty acid beta-oxidation"/>
    <property type="evidence" value="ECO:0007669"/>
    <property type="project" value="TreeGrafter"/>
</dbReference>
<name>A0A128F898_9GAMM</name>
<evidence type="ECO:0000313" key="9">
    <source>
        <dbReference type="EMBL" id="CZF82725.1"/>
    </source>
</evidence>
<dbReference type="OrthoDB" id="9807606at2"/>
<dbReference type="FunFam" id="3.90.226.10:FF:000019">
    <property type="entry name" value="Enoyl-CoA hydratase, mitochondrial"/>
    <property type="match status" value="1"/>
</dbReference>
<dbReference type="Proteomes" id="UP000071641">
    <property type="component" value="Unassembled WGS sequence"/>
</dbReference>
<comment type="similarity">
    <text evidence="2">Belongs to the enoyl-CoA hydratase/isomerase family.</text>
</comment>
<comment type="catalytic activity">
    <reaction evidence="7">
        <text>a (3S)-3-hydroxyacyl-CoA = a (2E)-enoyl-CoA + H2O</text>
        <dbReference type="Rhea" id="RHEA:16105"/>
        <dbReference type="ChEBI" id="CHEBI:15377"/>
        <dbReference type="ChEBI" id="CHEBI:57318"/>
        <dbReference type="ChEBI" id="CHEBI:58856"/>
        <dbReference type="EC" id="4.2.1.17"/>
    </reaction>
</comment>
<dbReference type="InterPro" id="IPR001753">
    <property type="entry name" value="Enoyl-CoA_hydra/iso"/>
</dbReference>
<evidence type="ECO:0000256" key="3">
    <source>
        <dbReference type="ARBA" id="ARBA00012076"/>
    </source>
</evidence>
<keyword evidence="5" id="KW-0443">Lipid metabolism</keyword>
<dbReference type="PANTHER" id="PTHR11941">
    <property type="entry name" value="ENOYL-COA HYDRATASE-RELATED"/>
    <property type="match status" value="1"/>
</dbReference>
<sequence>MTIKTEVDGNVVIIRLHRPEKRNALCTPLLEELMDTLTHYDADPNVGCFVVTGSEQVFAAGADIHEMADMSYQEMAATDYFGGWEAFTRIRTPIVAAVSGYALGGGCELAMMCDTIFAAESALFGQPELTIGVIPGMGGSQRLTKLVGKSKAMDMILTGRMMDAVEAERAGLVSRVVPDGQLLQETLEAAKTIARYSKPAVVLAKECVLNAEKLSVEEGVRMERRAFHGLFATEDQKEGMHAFIEKRKPQFTGN</sequence>
<keyword evidence="4" id="KW-0276">Fatty acid metabolism</keyword>
<dbReference type="PANTHER" id="PTHR11941:SF54">
    <property type="entry name" value="ENOYL-COA HYDRATASE, MITOCHONDRIAL"/>
    <property type="match status" value="1"/>
</dbReference>
<dbReference type="FunFam" id="1.10.12.10:FF:000001">
    <property type="entry name" value="Probable enoyl-CoA hydratase, mitochondrial"/>
    <property type="match status" value="1"/>
</dbReference>
<evidence type="ECO:0000256" key="8">
    <source>
        <dbReference type="ARBA" id="ARBA00023717"/>
    </source>
</evidence>
<evidence type="ECO:0000256" key="1">
    <source>
        <dbReference type="ARBA" id="ARBA00002994"/>
    </source>
</evidence>
<accession>A0A128F898</accession>
<reference evidence="10" key="1">
    <citation type="submission" date="2016-02" db="EMBL/GenBank/DDBJ databases">
        <authorList>
            <person name="Rodrigo-Torres Lidia"/>
            <person name="Arahal R.David."/>
        </authorList>
    </citation>
    <scope>NUCLEOTIDE SEQUENCE [LARGE SCALE GENOMIC DNA]</scope>
    <source>
        <strain evidence="10">CECT 9029</strain>
    </source>
</reference>
<evidence type="ECO:0000313" key="10">
    <source>
        <dbReference type="Proteomes" id="UP000071641"/>
    </source>
</evidence>
<dbReference type="EMBL" id="FIZX01000002">
    <property type="protein sequence ID" value="CZF82725.1"/>
    <property type="molecule type" value="Genomic_DNA"/>
</dbReference>
<evidence type="ECO:0000256" key="2">
    <source>
        <dbReference type="ARBA" id="ARBA00005254"/>
    </source>
</evidence>
<dbReference type="Pfam" id="PF00378">
    <property type="entry name" value="ECH_1"/>
    <property type="match status" value="1"/>
</dbReference>
<evidence type="ECO:0000256" key="4">
    <source>
        <dbReference type="ARBA" id="ARBA00022832"/>
    </source>
</evidence>
<dbReference type="InterPro" id="IPR029045">
    <property type="entry name" value="ClpP/crotonase-like_dom_sf"/>
</dbReference>
<comment type="catalytic activity">
    <reaction evidence="8">
        <text>a 4-saturated-(3S)-3-hydroxyacyl-CoA = a (3E)-enoyl-CoA + H2O</text>
        <dbReference type="Rhea" id="RHEA:20724"/>
        <dbReference type="ChEBI" id="CHEBI:15377"/>
        <dbReference type="ChEBI" id="CHEBI:58521"/>
        <dbReference type="ChEBI" id="CHEBI:137480"/>
        <dbReference type="EC" id="4.2.1.17"/>
    </reaction>
</comment>
<dbReference type="AlphaFoldDB" id="A0A128F898"/>
<dbReference type="EC" id="4.2.1.17" evidence="3"/>
<keyword evidence="10" id="KW-1185">Reference proteome</keyword>
<evidence type="ECO:0000256" key="7">
    <source>
        <dbReference type="ARBA" id="ARBA00023709"/>
    </source>
</evidence>
<dbReference type="GO" id="GO:0018812">
    <property type="term" value="F:3-hydroxyacyl-CoA dehydratase activity"/>
    <property type="evidence" value="ECO:0007669"/>
    <property type="project" value="RHEA"/>
</dbReference>
<dbReference type="InterPro" id="IPR014748">
    <property type="entry name" value="Enoyl-CoA_hydra_C"/>
</dbReference>
<dbReference type="Gene3D" id="3.90.226.10">
    <property type="entry name" value="2-enoyl-CoA Hydratase, Chain A, domain 1"/>
    <property type="match status" value="1"/>
</dbReference>
<evidence type="ECO:0000256" key="5">
    <source>
        <dbReference type="ARBA" id="ARBA00023098"/>
    </source>
</evidence>
<keyword evidence="6 9" id="KW-0456">Lyase</keyword>
<dbReference type="SUPFAM" id="SSF52096">
    <property type="entry name" value="ClpP/crotonase"/>
    <property type="match status" value="1"/>
</dbReference>
<proteinExistence type="inferred from homology"/>
<dbReference type="Gene3D" id="1.10.12.10">
    <property type="entry name" value="Lyase 2-enoyl-coa Hydratase, Chain A, domain 2"/>
    <property type="match status" value="1"/>
</dbReference>
<protein>
    <recommendedName>
        <fullName evidence="3">enoyl-CoA hydratase</fullName>
        <ecNumber evidence="3">4.2.1.17</ecNumber>
    </recommendedName>
</protein>